<accession>A0A433MVU1</accession>
<evidence type="ECO:0000313" key="3">
    <source>
        <dbReference type="Proteomes" id="UP000281118"/>
    </source>
</evidence>
<name>A0A433MVU1_9BURK</name>
<reference evidence="2 3" key="1">
    <citation type="submission" date="2018-12" db="EMBL/GenBank/DDBJ databases">
        <title>The genome sequences of Variovorax guangxiensis DSM 27352.</title>
        <authorList>
            <person name="Gao J."/>
            <person name="Sun J."/>
        </authorList>
    </citation>
    <scope>NUCLEOTIDE SEQUENCE [LARGE SCALE GENOMIC DNA]</scope>
    <source>
        <strain evidence="2 3">DSM 27352</strain>
    </source>
</reference>
<dbReference type="Proteomes" id="UP000281118">
    <property type="component" value="Unassembled WGS sequence"/>
</dbReference>
<proteinExistence type="predicted"/>
<dbReference type="RefSeq" id="WP_126025955.1">
    <property type="nucleotide sequence ID" value="NZ_RXFT01000026.1"/>
</dbReference>
<organism evidence="2 3">
    <name type="scientific">Variovorax guangxiensis</name>
    <dbReference type="NCBI Taxonomy" id="1775474"/>
    <lineage>
        <taxon>Bacteria</taxon>
        <taxon>Pseudomonadati</taxon>
        <taxon>Pseudomonadota</taxon>
        <taxon>Betaproteobacteria</taxon>
        <taxon>Burkholderiales</taxon>
        <taxon>Comamonadaceae</taxon>
        <taxon>Variovorax</taxon>
    </lineage>
</organism>
<dbReference type="EMBL" id="RXFT01000026">
    <property type="protein sequence ID" value="RUR71906.1"/>
    <property type="molecule type" value="Genomic_DNA"/>
</dbReference>
<keyword evidence="1" id="KW-0732">Signal</keyword>
<evidence type="ECO:0000313" key="2">
    <source>
        <dbReference type="EMBL" id="RUR71906.1"/>
    </source>
</evidence>
<protein>
    <submittedName>
        <fullName evidence="2">Uncharacterized protein</fullName>
    </submittedName>
</protein>
<gene>
    <name evidence="2" type="ORF">EJP67_33150</name>
</gene>
<feature type="signal peptide" evidence="1">
    <location>
        <begin position="1"/>
        <end position="31"/>
    </location>
</feature>
<dbReference type="AlphaFoldDB" id="A0A433MVU1"/>
<feature type="chain" id="PRO_5019005062" evidence="1">
    <location>
        <begin position="32"/>
        <end position="216"/>
    </location>
</feature>
<evidence type="ECO:0000256" key="1">
    <source>
        <dbReference type="SAM" id="SignalP"/>
    </source>
</evidence>
<comment type="caution">
    <text evidence="2">The sequence shown here is derived from an EMBL/GenBank/DDBJ whole genome shotgun (WGS) entry which is preliminary data.</text>
</comment>
<dbReference type="OrthoDB" id="8908892at2"/>
<sequence>MKSFHRVVVRAAARLAGLAAFTMLMTPAAHAQFYSGADYGCKVLLCLSNPMGPQAVQDCVAPINQLKKDLSDGKPFPHCETAGSAYAQPGNAWFDDCPEGTSALDAGVPAIVGTAEQLAAQSNRPQFGATGGGETIYTGIGSGNDGSGGFVRPSTQKICVGKLLGTKTIITGGGIDSGYESTTVNVYDHIGLVDPAQTPRYIDVIMDQKLYRRVRW</sequence>